<evidence type="ECO:0000313" key="4">
    <source>
        <dbReference type="Proteomes" id="UP000199283"/>
    </source>
</evidence>
<dbReference type="GO" id="GO:0004222">
    <property type="term" value="F:metalloendopeptidase activity"/>
    <property type="evidence" value="ECO:0007669"/>
    <property type="project" value="TreeGrafter"/>
</dbReference>
<gene>
    <name evidence="3" type="ORF">SAMN04488526_2356</name>
</gene>
<organism evidence="3 4">
    <name type="scientific">Jannaschia helgolandensis</name>
    <dbReference type="NCBI Taxonomy" id="188906"/>
    <lineage>
        <taxon>Bacteria</taxon>
        <taxon>Pseudomonadati</taxon>
        <taxon>Pseudomonadota</taxon>
        <taxon>Alphaproteobacteria</taxon>
        <taxon>Rhodobacterales</taxon>
        <taxon>Roseobacteraceae</taxon>
        <taxon>Jannaschia</taxon>
    </lineage>
</organism>
<dbReference type="RefSeq" id="WP_092762971.1">
    <property type="nucleotide sequence ID" value="NZ_FNZQ01000004.1"/>
</dbReference>
<dbReference type="EMBL" id="FNZQ01000004">
    <property type="protein sequence ID" value="SEL28683.1"/>
    <property type="molecule type" value="Genomic_DNA"/>
</dbReference>
<feature type="region of interest" description="Disordered" evidence="1">
    <location>
        <begin position="250"/>
        <end position="284"/>
    </location>
</feature>
<sequence length="397" mass="40554">MSRTGRTAWVGLLMGVGVLAGCAEFQSGNLDFDLRNQAGTIDTSEGVQRSVAERPSPDANGLITYPNYQVVVARRGDTVTSVAGRIGYSATELARFNGMEPDSRLNKDAVLALPSRIVPGASGTNGRPDITSIAGAAIDRASGGNAPAQVAVQDGQEPVRHRVARGETAFSIARLYGVSPASLADWNGLGTDLAVREGQYLLIPLVIGTDGAEQVATAGSGLGSGAPLPPSASSALPETIEAEALPDSPNLDQFRTAASAPEPAAQPVTPAAATAAPAASAATTGLRRPVSGEVLRSFSDGIEGIDIRAAEGTAVLAAAGGSVAAITRDTDQVPILVLRHPDGLLTVYANIKDIRVSKGDSITAGQRVASVGGGNPAFLHFEVRRGFDAIDPAPLLR</sequence>
<dbReference type="PANTHER" id="PTHR21666:SF270">
    <property type="entry name" value="MUREIN HYDROLASE ACTIVATOR ENVC"/>
    <property type="match status" value="1"/>
</dbReference>
<dbReference type="OrthoDB" id="9795421at2"/>
<dbReference type="SUPFAM" id="SSF51261">
    <property type="entry name" value="Duplicated hybrid motif"/>
    <property type="match status" value="1"/>
</dbReference>
<dbReference type="InterPro" id="IPR036779">
    <property type="entry name" value="LysM_dom_sf"/>
</dbReference>
<dbReference type="STRING" id="188906.SAMN04488526_2356"/>
<dbReference type="Gene3D" id="3.10.350.10">
    <property type="entry name" value="LysM domain"/>
    <property type="match status" value="1"/>
</dbReference>
<evidence type="ECO:0000259" key="2">
    <source>
        <dbReference type="PROSITE" id="PS51782"/>
    </source>
</evidence>
<dbReference type="InterPro" id="IPR050570">
    <property type="entry name" value="Cell_wall_metabolism_enzyme"/>
</dbReference>
<dbReference type="AlphaFoldDB" id="A0A1H7NYU2"/>
<feature type="domain" description="LysM" evidence="2">
    <location>
        <begin position="159"/>
        <end position="203"/>
    </location>
</feature>
<evidence type="ECO:0000256" key="1">
    <source>
        <dbReference type="SAM" id="MobiDB-lite"/>
    </source>
</evidence>
<dbReference type="CDD" id="cd12797">
    <property type="entry name" value="M23_peptidase"/>
    <property type="match status" value="1"/>
</dbReference>
<dbReference type="Proteomes" id="UP000199283">
    <property type="component" value="Unassembled WGS sequence"/>
</dbReference>
<feature type="compositionally biased region" description="Low complexity" evidence="1">
    <location>
        <begin position="260"/>
        <end position="284"/>
    </location>
</feature>
<protein>
    <submittedName>
        <fullName evidence="3">Murein DD-endopeptidase MepM and murein hydrolase activator NlpD, contain LysM domain</fullName>
    </submittedName>
</protein>
<evidence type="ECO:0000313" key="3">
    <source>
        <dbReference type="EMBL" id="SEL28683.1"/>
    </source>
</evidence>
<dbReference type="Gene3D" id="2.70.70.10">
    <property type="entry name" value="Glucose Permease (Domain IIA)"/>
    <property type="match status" value="1"/>
</dbReference>
<dbReference type="SMART" id="SM00257">
    <property type="entry name" value="LysM"/>
    <property type="match status" value="2"/>
</dbReference>
<keyword evidence="4" id="KW-1185">Reference proteome</keyword>
<dbReference type="Pfam" id="PF01476">
    <property type="entry name" value="LysM"/>
    <property type="match status" value="2"/>
</dbReference>
<dbReference type="PROSITE" id="PS51782">
    <property type="entry name" value="LYSM"/>
    <property type="match status" value="1"/>
</dbReference>
<proteinExistence type="predicted"/>
<keyword evidence="3" id="KW-0378">Hydrolase</keyword>
<name>A0A1H7NYU2_9RHOB</name>
<dbReference type="PROSITE" id="PS51257">
    <property type="entry name" value="PROKAR_LIPOPROTEIN"/>
    <property type="match status" value="1"/>
</dbReference>
<reference evidence="3 4" key="1">
    <citation type="submission" date="2016-10" db="EMBL/GenBank/DDBJ databases">
        <authorList>
            <person name="de Groot N.N."/>
        </authorList>
    </citation>
    <scope>NUCLEOTIDE SEQUENCE [LARGE SCALE GENOMIC DNA]</scope>
    <source>
        <strain evidence="3 4">DSM 14858</strain>
    </source>
</reference>
<dbReference type="Pfam" id="PF01551">
    <property type="entry name" value="Peptidase_M23"/>
    <property type="match status" value="1"/>
</dbReference>
<accession>A0A1H7NYU2</accession>
<dbReference type="InterPro" id="IPR016047">
    <property type="entry name" value="M23ase_b-sheet_dom"/>
</dbReference>
<dbReference type="PANTHER" id="PTHR21666">
    <property type="entry name" value="PEPTIDASE-RELATED"/>
    <property type="match status" value="1"/>
</dbReference>
<dbReference type="CDD" id="cd00118">
    <property type="entry name" value="LysM"/>
    <property type="match status" value="1"/>
</dbReference>
<dbReference type="InterPro" id="IPR011055">
    <property type="entry name" value="Dup_hybrid_motif"/>
</dbReference>
<dbReference type="InterPro" id="IPR018392">
    <property type="entry name" value="LysM"/>
</dbReference>
<dbReference type="SUPFAM" id="SSF54106">
    <property type="entry name" value="LysM domain"/>
    <property type="match status" value="1"/>
</dbReference>